<evidence type="ECO:0000313" key="1">
    <source>
        <dbReference type="EMBL" id="CAG8445723.1"/>
    </source>
</evidence>
<protein>
    <submittedName>
        <fullName evidence="1">15968_t:CDS:1</fullName>
    </submittedName>
</protein>
<keyword evidence="2" id="KW-1185">Reference proteome</keyword>
<dbReference type="Proteomes" id="UP000789702">
    <property type="component" value="Unassembled WGS sequence"/>
</dbReference>
<gene>
    <name evidence="1" type="ORF">DHETER_LOCUS548</name>
</gene>
<proteinExistence type="predicted"/>
<comment type="caution">
    <text evidence="1">The sequence shown here is derived from an EMBL/GenBank/DDBJ whole genome shotgun (WGS) entry which is preliminary data.</text>
</comment>
<name>A0ACA9K2D0_9GLOM</name>
<organism evidence="1 2">
    <name type="scientific">Dentiscutata heterogama</name>
    <dbReference type="NCBI Taxonomy" id="1316150"/>
    <lineage>
        <taxon>Eukaryota</taxon>
        <taxon>Fungi</taxon>
        <taxon>Fungi incertae sedis</taxon>
        <taxon>Mucoromycota</taxon>
        <taxon>Glomeromycotina</taxon>
        <taxon>Glomeromycetes</taxon>
        <taxon>Diversisporales</taxon>
        <taxon>Gigasporaceae</taxon>
        <taxon>Dentiscutata</taxon>
    </lineage>
</organism>
<dbReference type="EMBL" id="CAJVPU010000281">
    <property type="protein sequence ID" value="CAG8445723.1"/>
    <property type="molecule type" value="Genomic_DNA"/>
</dbReference>
<reference evidence="1" key="1">
    <citation type="submission" date="2021-06" db="EMBL/GenBank/DDBJ databases">
        <authorList>
            <person name="Kallberg Y."/>
            <person name="Tangrot J."/>
            <person name="Rosling A."/>
        </authorList>
    </citation>
    <scope>NUCLEOTIDE SEQUENCE</scope>
    <source>
        <strain evidence="1">IL203A</strain>
    </source>
</reference>
<accession>A0ACA9K2D0</accession>
<sequence length="91" mass="10092">MITTKLHSQTTKKDLIHIAKEEDQDRVGIKTYPGGSAAQFAELFHARTQTTHFVNDLINVCFKVVTETVTDAVEQDNILTSTSFVDPGILT</sequence>
<evidence type="ECO:0000313" key="2">
    <source>
        <dbReference type="Proteomes" id="UP000789702"/>
    </source>
</evidence>